<evidence type="ECO:0000313" key="3">
    <source>
        <dbReference type="EMBL" id="QCB28048.1"/>
    </source>
</evidence>
<dbReference type="EMBL" id="CP039247">
    <property type="protein sequence ID" value="QCB28048.1"/>
    <property type="molecule type" value="Genomic_DNA"/>
</dbReference>
<evidence type="ECO:0000259" key="2">
    <source>
        <dbReference type="Pfam" id="PF13490"/>
    </source>
</evidence>
<dbReference type="KEGG" id="cee:CENDO_03775"/>
<evidence type="ECO:0000313" key="4">
    <source>
        <dbReference type="Proteomes" id="UP000296352"/>
    </source>
</evidence>
<organism evidence="3 4">
    <name type="scientific">Corynebacterium endometrii</name>
    <dbReference type="NCBI Taxonomy" id="2488819"/>
    <lineage>
        <taxon>Bacteria</taxon>
        <taxon>Bacillati</taxon>
        <taxon>Actinomycetota</taxon>
        <taxon>Actinomycetes</taxon>
        <taxon>Mycobacteriales</taxon>
        <taxon>Corynebacteriaceae</taxon>
        <taxon>Corynebacterium</taxon>
    </lineage>
</organism>
<keyword evidence="1" id="KW-1133">Transmembrane helix</keyword>
<reference evidence="3 4" key="1">
    <citation type="submission" date="2019-04" db="EMBL/GenBank/DDBJ databases">
        <title>Corynebacterium endometrii sp. nov., isolated from the uterus of a cow with endometritis.</title>
        <authorList>
            <person name="Ballas P."/>
            <person name="Ruckert C."/>
            <person name="Wagener K."/>
            <person name="Drillich M."/>
            <person name="Kaempfer P."/>
            <person name="Busse H.-J."/>
            <person name="Ehling-Schulz M."/>
        </authorList>
    </citation>
    <scope>NUCLEOTIDE SEQUENCE [LARGE SCALE GENOMIC DNA]</scope>
    <source>
        <strain evidence="3 4">LMM-1653</strain>
    </source>
</reference>
<dbReference type="InterPro" id="IPR027383">
    <property type="entry name" value="Znf_put"/>
</dbReference>
<dbReference type="AlphaFoldDB" id="A0A4V1CEG7"/>
<gene>
    <name evidence="3" type="ORF">CENDO_03775</name>
</gene>
<dbReference type="OrthoDB" id="5197868at2"/>
<dbReference type="Proteomes" id="UP000296352">
    <property type="component" value="Chromosome"/>
</dbReference>
<keyword evidence="1" id="KW-0472">Membrane</keyword>
<feature type="transmembrane region" description="Helical" evidence="1">
    <location>
        <begin position="194"/>
        <end position="214"/>
    </location>
</feature>
<keyword evidence="1" id="KW-0812">Transmembrane</keyword>
<feature type="transmembrane region" description="Helical" evidence="1">
    <location>
        <begin position="136"/>
        <end position="156"/>
    </location>
</feature>
<dbReference type="Pfam" id="PF13490">
    <property type="entry name" value="zf-HC2"/>
    <property type="match status" value="1"/>
</dbReference>
<feature type="transmembrane region" description="Helical" evidence="1">
    <location>
        <begin position="163"/>
        <end position="182"/>
    </location>
</feature>
<accession>A0A4V1CEG7</accession>
<sequence length="232" mass="24906">MLKHDDVQAALSARFDGESYALSDDVIDAHVANCPECASFRDNALALSRALNPQRTQTSFAPPKDLSEVILAGVEPEWRRTSQARQSSLAIGRVLAAVLGIFFTIWAAALVVRASGLVPTVGNGEILGLQADPERALMLIEGAAWRLGLASGMFFVSWKPSNVSGMLPIACTMLAFLFGFTVRDLALGHGDAGQVYLLVAMFTATAVLSFIWAADKGYLLRRAWKDLGASPH</sequence>
<dbReference type="RefSeq" id="WP_136140840.1">
    <property type="nucleotide sequence ID" value="NZ_CP039247.1"/>
</dbReference>
<protein>
    <recommendedName>
        <fullName evidence="2">Putative zinc-finger domain-containing protein</fullName>
    </recommendedName>
</protein>
<feature type="transmembrane region" description="Helical" evidence="1">
    <location>
        <begin position="94"/>
        <end position="116"/>
    </location>
</feature>
<keyword evidence="4" id="KW-1185">Reference proteome</keyword>
<feature type="domain" description="Putative zinc-finger" evidence="2">
    <location>
        <begin position="5"/>
        <end position="38"/>
    </location>
</feature>
<evidence type="ECO:0000256" key="1">
    <source>
        <dbReference type="SAM" id="Phobius"/>
    </source>
</evidence>
<name>A0A4V1CEG7_9CORY</name>
<proteinExistence type="predicted"/>